<dbReference type="Proteomes" id="UP000811545">
    <property type="component" value="Unassembled WGS sequence"/>
</dbReference>
<sequence>MKVEITMEEIQKILPKGVKVKVVSELPNGGLQILAQDWQDEKYIRYMYKRNGELYPLKAPKF</sequence>
<protein>
    <submittedName>
        <fullName evidence="1">Uncharacterized protein</fullName>
    </submittedName>
</protein>
<accession>A0A9E2BNG3</accession>
<organism evidence="1 2">
    <name type="scientific">Psychracetigena formicireducens</name>
    <dbReference type="NCBI Taxonomy" id="2986056"/>
    <lineage>
        <taxon>Bacteria</taxon>
        <taxon>Bacillati</taxon>
        <taxon>Candidatus Lithacetigenota</taxon>
        <taxon>Candidatus Psychracetigena</taxon>
    </lineage>
</organism>
<dbReference type="EMBL" id="QLTW01000384">
    <property type="protein sequence ID" value="MBT9146214.1"/>
    <property type="molecule type" value="Genomic_DNA"/>
</dbReference>
<evidence type="ECO:0000313" key="2">
    <source>
        <dbReference type="Proteomes" id="UP000811545"/>
    </source>
</evidence>
<proteinExistence type="predicted"/>
<evidence type="ECO:0000313" key="1">
    <source>
        <dbReference type="EMBL" id="MBT9146214.1"/>
    </source>
</evidence>
<comment type="caution">
    <text evidence="1">The sequence shown here is derived from an EMBL/GenBank/DDBJ whole genome shotgun (WGS) entry which is preliminary data.</text>
</comment>
<reference evidence="1 2" key="1">
    <citation type="journal article" date="2021" name="bioRxiv">
        <title>Unique metabolic strategies in Hadean analogues reveal hints for primordial physiology.</title>
        <authorList>
            <person name="Nobu M.K."/>
            <person name="Nakai R."/>
            <person name="Tamazawa S."/>
            <person name="Mori H."/>
            <person name="Toyoda A."/>
            <person name="Ijiri A."/>
            <person name="Suzuki S."/>
            <person name="Kurokawa K."/>
            <person name="Kamagata Y."/>
            <person name="Tamaki H."/>
        </authorList>
    </citation>
    <scope>NUCLEOTIDE SEQUENCE [LARGE SCALE GENOMIC DNA]</scope>
    <source>
        <strain evidence="1">BS525</strain>
    </source>
</reference>
<dbReference type="AlphaFoldDB" id="A0A9E2BNG3"/>
<gene>
    <name evidence="1" type="ORF">DDT42_02096</name>
</gene>
<name>A0A9E2BNG3_PSYF1</name>